<reference evidence="1 2" key="1">
    <citation type="submission" date="2021-01" db="EMBL/GenBank/DDBJ databases">
        <title>Aequorivita sp. strain KX20305, a bacterium isolated from the sediment collected at a cold seep field in South China Sea.</title>
        <authorList>
            <person name="Zhang H."/>
            <person name="Li C."/>
        </authorList>
    </citation>
    <scope>NUCLEOTIDE SEQUENCE [LARGE SCALE GENOMIC DNA]</scope>
    <source>
        <strain evidence="1 2">KX20305</strain>
    </source>
</reference>
<evidence type="ECO:0000313" key="2">
    <source>
        <dbReference type="Proteomes" id="UP000629420"/>
    </source>
</evidence>
<protein>
    <submittedName>
        <fullName evidence="1">Uncharacterized protein</fullName>
    </submittedName>
</protein>
<proteinExistence type="predicted"/>
<dbReference type="RefSeq" id="WP_202335960.1">
    <property type="nucleotide sequence ID" value="NZ_CP068439.1"/>
</dbReference>
<gene>
    <name evidence="1" type="ORF">JK629_12530</name>
</gene>
<sequence>MAKQTGSIKLKGTIGDINYYKSNNDGHLARAAGGGFQKGSMHKESMVRTLENATEFGRCSKTKRVFRIALAPFLCVRKDGELHGRMMQLFTQIKDLDLVNSRGNRCVGRGVETPSGIQLLDSFAFTPSCIISEVLAASLHYDFDSRTLSVTNFDIKNVDFPAGATHMALTLGLLHFDFDTLGYQLKNSVPLYIGKDYSATSFEMQTDLPEMEGTAVAVLGVKFYQKLESTYYLFKSANAVGVEVLGVKGLTALKTSFHN</sequence>
<evidence type="ECO:0000313" key="1">
    <source>
        <dbReference type="EMBL" id="QQX76150.1"/>
    </source>
</evidence>
<keyword evidence="2" id="KW-1185">Reference proteome</keyword>
<organism evidence="1 2">
    <name type="scientific">Aequorivita iocasae</name>
    <dbReference type="NCBI Taxonomy" id="2803865"/>
    <lineage>
        <taxon>Bacteria</taxon>
        <taxon>Pseudomonadati</taxon>
        <taxon>Bacteroidota</taxon>
        <taxon>Flavobacteriia</taxon>
        <taxon>Flavobacteriales</taxon>
        <taxon>Flavobacteriaceae</taxon>
        <taxon>Aequorivita</taxon>
    </lineage>
</organism>
<dbReference type="EMBL" id="CP068439">
    <property type="protein sequence ID" value="QQX76150.1"/>
    <property type="molecule type" value="Genomic_DNA"/>
</dbReference>
<accession>A0ABX7DQP2</accession>
<name>A0ABX7DQP2_9FLAO</name>
<dbReference type="Proteomes" id="UP000629420">
    <property type="component" value="Chromosome"/>
</dbReference>